<dbReference type="Gene3D" id="1.20.1730.10">
    <property type="entry name" value="Sodium/glucose cotransporter"/>
    <property type="match status" value="1"/>
</dbReference>
<keyword evidence="1" id="KW-0812">Transmembrane</keyword>
<sequence length="81" mass="9150">IGFIVGVCFSITLFALNQESVYTALGMEPLFQISEPFLYFSIWAFVVSFSLIVIISLLTKREPDEKIEGLVFSLKPRKETA</sequence>
<reference evidence="2 3" key="1">
    <citation type="journal article" date="2018" name="Nat. Biotechnol.">
        <title>A standardized bacterial taxonomy based on genome phylogeny substantially revises the tree of life.</title>
        <authorList>
            <person name="Parks D.H."/>
            <person name="Chuvochina M."/>
            <person name="Waite D.W."/>
            <person name="Rinke C."/>
            <person name="Skarshewski A."/>
            <person name="Chaumeil P.A."/>
            <person name="Hugenholtz P."/>
        </authorList>
    </citation>
    <scope>NUCLEOTIDE SEQUENCE [LARGE SCALE GENOMIC DNA]</scope>
    <source>
        <strain evidence="2">UBA9375</strain>
    </source>
</reference>
<dbReference type="AlphaFoldDB" id="A0A3D3R3N5"/>
<proteinExistence type="predicted"/>
<organism evidence="2 3">
    <name type="scientific">Gimesia maris</name>
    <dbReference type="NCBI Taxonomy" id="122"/>
    <lineage>
        <taxon>Bacteria</taxon>
        <taxon>Pseudomonadati</taxon>
        <taxon>Planctomycetota</taxon>
        <taxon>Planctomycetia</taxon>
        <taxon>Planctomycetales</taxon>
        <taxon>Planctomycetaceae</taxon>
        <taxon>Gimesia</taxon>
    </lineage>
</organism>
<comment type="caution">
    <text evidence="2">The sequence shown here is derived from an EMBL/GenBank/DDBJ whole genome shotgun (WGS) entry which is preliminary data.</text>
</comment>
<name>A0A3D3R3N5_9PLAN</name>
<evidence type="ECO:0000313" key="3">
    <source>
        <dbReference type="Proteomes" id="UP000263642"/>
    </source>
</evidence>
<feature type="transmembrane region" description="Helical" evidence="1">
    <location>
        <begin position="36"/>
        <end position="58"/>
    </location>
</feature>
<feature type="non-terminal residue" evidence="2">
    <location>
        <position position="1"/>
    </location>
</feature>
<dbReference type="Proteomes" id="UP000263642">
    <property type="component" value="Unassembled WGS sequence"/>
</dbReference>
<evidence type="ECO:0000313" key="2">
    <source>
        <dbReference type="EMBL" id="HCO23369.1"/>
    </source>
</evidence>
<gene>
    <name evidence="2" type="ORF">DIT97_10040</name>
</gene>
<evidence type="ECO:0000256" key="1">
    <source>
        <dbReference type="SAM" id="Phobius"/>
    </source>
</evidence>
<protein>
    <submittedName>
        <fullName evidence="2">Sodium transporter</fullName>
    </submittedName>
</protein>
<keyword evidence="1" id="KW-0472">Membrane</keyword>
<keyword evidence="1" id="KW-1133">Transmembrane helix</keyword>
<accession>A0A3D3R3N5</accession>
<dbReference type="InterPro" id="IPR038377">
    <property type="entry name" value="Na/Glc_symporter_sf"/>
</dbReference>
<dbReference type="EMBL" id="DQAY01000056">
    <property type="protein sequence ID" value="HCO23369.1"/>
    <property type="molecule type" value="Genomic_DNA"/>
</dbReference>